<protein>
    <submittedName>
        <fullName evidence="3">Uncharacterized protein</fullName>
    </submittedName>
</protein>
<dbReference type="STRING" id="1314778.A0A5C3P7I1"/>
<gene>
    <name evidence="3" type="ORF">K466DRAFT_576789</name>
</gene>
<accession>A0A5C3P7I1</accession>
<dbReference type="Proteomes" id="UP000308197">
    <property type="component" value="Unassembled WGS sequence"/>
</dbReference>
<keyword evidence="2" id="KW-0812">Transmembrane</keyword>
<keyword evidence="2" id="KW-1133">Transmembrane helix</keyword>
<feature type="transmembrane region" description="Helical" evidence="2">
    <location>
        <begin position="20"/>
        <end position="38"/>
    </location>
</feature>
<keyword evidence="4" id="KW-1185">Reference proteome</keyword>
<name>A0A5C3P7I1_9APHY</name>
<evidence type="ECO:0000313" key="3">
    <source>
        <dbReference type="EMBL" id="TFK85634.1"/>
    </source>
</evidence>
<organism evidence="3 4">
    <name type="scientific">Polyporus arcularius HHB13444</name>
    <dbReference type="NCBI Taxonomy" id="1314778"/>
    <lineage>
        <taxon>Eukaryota</taxon>
        <taxon>Fungi</taxon>
        <taxon>Dikarya</taxon>
        <taxon>Basidiomycota</taxon>
        <taxon>Agaricomycotina</taxon>
        <taxon>Agaricomycetes</taxon>
        <taxon>Polyporales</taxon>
        <taxon>Polyporaceae</taxon>
        <taxon>Polyporus</taxon>
    </lineage>
</organism>
<evidence type="ECO:0000313" key="4">
    <source>
        <dbReference type="Proteomes" id="UP000308197"/>
    </source>
</evidence>
<evidence type="ECO:0000256" key="2">
    <source>
        <dbReference type="SAM" id="Phobius"/>
    </source>
</evidence>
<dbReference type="EMBL" id="ML211242">
    <property type="protein sequence ID" value="TFK85634.1"/>
    <property type="molecule type" value="Genomic_DNA"/>
</dbReference>
<keyword evidence="2" id="KW-0472">Membrane</keyword>
<feature type="transmembrane region" description="Helical" evidence="2">
    <location>
        <begin position="96"/>
        <end position="117"/>
    </location>
</feature>
<reference evidence="3 4" key="1">
    <citation type="journal article" date="2019" name="Nat. Ecol. Evol.">
        <title>Megaphylogeny resolves global patterns of mushroom evolution.</title>
        <authorList>
            <person name="Varga T."/>
            <person name="Krizsan K."/>
            <person name="Foldi C."/>
            <person name="Dima B."/>
            <person name="Sanchez-Garcia M."/>
            <person name="Sanchez-Ramirez S."/>
            <person name="Szollosi G.J."/>
            <person name="Szarkandi J.G."/>
            <person name="Papp V."/>
            <person name="Albert L."/>
            <person name="Andreopoulos W."/>
            <person name="Angelini C."/>
            <person name="Antonin V."/>
            <person name="Barry K.W."/>
            <person name="Bougher N.L."/>
            <person name="Buchanan P."/>
            <person name="Buyck B."/>
            <person name="Bense V."/>
            <person name="Catcheside P."/>
            <person name="Chovatia M."/>
            <person name="Cooper J."/>
            <person name="Damon W."/>
            <person name="Desjardin D."/>
            <person name="Finy P."/>
            <person name="Geml J."/>
            <person name="Haridas S."/>
            <person name="Hughes K."/>
            <person name="Justo A."/>
            <person name="Karasinski D."/>
            <person name="Kautmanova I."/>
            <person name="Kiss B."/>
            <person name="Kocsube S."/>
            <person name="Kotiranta H."/>
            <person name="LaButti K.M."/>
            <person name="Lechner B.E."/>
            <person name="Liimatainen K."/>
            <person name="Lipzen A."/>
            <person name="Lukacs Z."/>
            <person name="Mihaltcheva S."/>
            <person name="Morgado L.N."/>
            <person name="Niskanen T."/>
            <person name="Noordeloos M.E."/>
            <person name="Ohm R.A."/>
            <person name="Ortiz-Santana B."/>
            <person name="Ovrebo C."/>
            <person name="Racz N."/>
            <person name="Riley R."/>
            <person name="Savchenko A."/>
            <person name="Shiryaev A."/>
            <person name="Soop K."/>
            <person name="Spirin V."/>
            <person name="Szebenyi C."/>
            <person name="Tomsovsky M."/>
            <person name="Tulloss R.E."/>
            <person name="Uehling J."/>
            <person name="Grigoriev I.V."/>
            <person name="Vagvolgyi C."/>
            <person name="Papp T."/>
            <person name="Martin F.M."/>
            <person name="Miettinen O."/>
            <person name="Hibbett D.S."/>
            <person name="Nagy L.G."/>
        </authorList>
    </citation>
    <scope>NUCLEOTIDE SEQUENCE [LARGE SCALE GENOMIC DNA]</scope>
    <source>
        <strain evidence="3 4">HHB13444</strain>
    </source>
</reference>
<evidence type="ECO:0000256" key="1">
    <source>
        <dbReference type="SAM" id="MobiDB-lite"/>
    </source>
</evidence>
<feature type="region of interest" description="Disordered" evidence="1">
    <location>
        <begin position="266"/>
        <end position="285"/>
    </location>
</feature>
<feature type="transmembrane region" description="Helical" evidence="2">
    <location>
        <begin position="137"/>
        <end position="158"/>
    </location>
</feature>
<dbReference type="AlphaFoldDB" id="A0A5C3P7I1"/>
<dbReference type="InParanoid" id="A0A5C3P7I1"/>
<proteinExistence type="predicted"/>
<sequence>MSLSDLPIDESYLIAGWLESFFWGRYMLATAHMALALVRLVQGFILYRDTIGPILYFADISVRLNMAKDYIYITNVVALGDLIVVWRLYVVWGRKLWVSALPVLMVLGEFVAGYGSISQWLLPSPVPETMVRWGTAMFAISLATNVLVTVTVASRIWYITSRSHSALGASSPHARVILLIIESGALISAAKLTEFVLFKLAPLDGLDGLNALYLVYEAMPQITGLVPTVIVYAVNHGFTQTDGYYSGAVTNTVVLGTRSGAVCESDDDFSGPSGKALTTHMSRRM</sequence>
<feature type="transmembrane region" description="Helical" evidence="2">
    <location>
        <begin position="70"/>
        <end position="89"/>
    </location>
</feature>